<keyword evidence="1" id="KW-0472">Membrane</keyword>
<reference evidence="2 3" key="1">
    <citation type="submission" date="2019-05" db="EMBL/GenBank/DDBJ databases">
        <title>Another draft genome of Portunus trituberculatus and its Hox gene families provides insights of decapod evolution.</title>
        <authorList>
            <person name="Jeong J.-H."/>
            <person name="Song I."/>
            <person name="Kim S."/>
            <person name="Choi T."/>
            <person name="Kim D."/>
            <person name="Ryu S."/>
            <person name="Kim W."/>
        </authorList>
    </citation>
    <scope>NUCLEOTIDE SEQUENCE [LARGE SCALE GENOMIC DNA]</scope>
    <source>
        <tissue evidence="2">Muscle</tissue>
    </source>
</reference>
<keyword evidence="1" id="KW-1133">Transmembrane helix</keyword>
<accession>A0A5B7DJ19</accession>
<gene>
    <name evidence="2" type="ORF">E2C01_014101</name>
</gene>
<dbReference type="Proteomes" id="UP000324222">
    <property type="component" value="Unassembled WGS sequence"/>
</dbReference>
<protein>
    <submittedName>
        <fullName evidence="2">Uncharacterized protein</fullName>
    </submittedName>
</protein>
<feature type="transmembrane region" description="Helical" evidence="1">
    <location>
        <begin position="37"/>
        <end position="57"/>
    </location>
</feature>
<evidence type="ECO:0000313" key="3">
    <source>
        <dbReference type="Proteomes" id="UP000324222"/>
    </source>
</evidence>
<keyword evidence="3" id="KW-1185">Reference proteome</keyword>
<dbReference type="AlphaFoldDB" id="A0A5B7DJ19"/>
<evidence type="ECO:0000256" key="1">
    <source>
        <dbReference type="SAM" id="Phobius"/>
    </source>
</evidence>
<name>A0A5B7DJ19_PORTR</name>
<proteinExistence type="predicted"/>
<organism evidence="2 3">
    <name type="scientific">Portunus trituberculatus</name>
    <name type="common">Swimming crab</name>
    <name type="synonym">Neptunus trituberculatus</name>
    <dbReference type="NCBI Taxonomy" id="210409"/>
    <lineage>
        <taxon>Eukaryota</taxon>
        <taxon>Metazoa</taxon>
        <taxon>Ecdysozoa</taxon>
        <taxon>Arthropoda</taxon>
        <taxon>Crustacea</taxon>
        <taxon>Multicrustacea</taxon>
        <taxon>Malacostraca</taxon>
        <taxon>Eumalacostraca</taxon>
        <taxon>Eucarida</taxon>
        <taxon>Decapoda</taxon>
        <taxon>Pleocyemata</taxon>
        <taxon>Brachyura</taxon>
        <taxon>Eubrachyura</taxon>
        <taxon>Portunoidea</taxon>
        <taxon>Portunidae</taxon>
        <taxon>Portuninae</taxon>
        <taxon>Portunus</taxon>
    </lineage>
</organism>
<dbReference type="OrthoDB" id="6339515at2759"/>
<comment type="caution">
    <text evidence="2">The sequence shown here is derived from an EMBL/GenBank/DDBJ whole genome shotgun (WGS) entry which is preliminary data.</text>
</comment>
<evidence type="ECO:0000313" key="2">
    <source>
        <dbReference type="EMBL" id="MPC21125.1"/>
    </source>
</evidence>
<dbReference type="EMBL" id="VSRR010000945">
    <property type="protein sequence ID" value="MPC21125.1"/>
    <property type="molecule type" value="Genomic_DNA"/>
</dbReference>
<sequence>MHQQHPEALGVFGDAGQAKCRLTMAEVDTVHWVVYRYVLPVLVFAGIVLNAVCLVVLSRPSLRSTRVVW</sequence>
<keyword evidence="1" id="KW-0812">Transmembrane</keyword>